<dbReference type="PRINTS" id="PR00625">
    <property type="entry name" value="JDOMAIN"/>
</dbReference>
<dbReference type="InterPro" id="IPR036869">
    <property type="entry name" value="J_dom_sf"/>
</dbReference>
<evidence type="ECO:0000313" key="5">
    <source>
        <dbReference type="Proteomes" id="UP001464555"/>
    </source>
</evidence>
<dbReference type="EMBL" id="JBBYHR010000010">
    <property type="protein sequence ID" value="MEL1245782.1"/>
    <property type="molecule type" value="Genomic_DNA"/>
</dbReference>
<evidence type="ECO:0000256" key="1">
    <source>
        <dbReference type="ARBA" id="ARBA00023186"/>
    </source>
</evidence>
<dbReference type="RefSeq" id="WP_341698079.1">
    <property type="nucleotide sequence ID" value="NZ_JBBYHR010000010.1"/>
</dbReference>
<dbReference type="PANTHER" id="PTHR44360">
    <property type="entry name" value="DNAJ HOMOLOG SUBFAMILY B MEMBER 9"/>
    <property type="match status" value="1"/>
</dbReference>
<dbReference type="SMART" id="SM00271">
    <property type="entry name" value="DnaJ"/>
    <property type="match status" value="1"/>
</dbReference>
<keyword evidence="2" id="KW-0472">Membrane</keyword>
<dbReference type="Pfam" id="PF00226">
    <property type="entry name" value="DnaJ"/>
    <property type="match status" value="1"/>
</dbReference>
<dbReference type="Gene3D" id="1.10.287.110">
    <property type="entry name" value="DnaJ domain"/>
    <property type="match status" value="1"/>
</dbReference>
<dbReference type="InterPro" id="IPR001623">
    <property type="entry name" value="DnaJ_domain"/>
</dbReference>
<keyword evidence="5" id="KW-1185">Reference proteome</keyword>
<protein>
    <submittedName>
        <fullName evidence="4">J domain-containing protein</fullName>
    </submittedName>
</protein>
<dbReference type="PROSITE" id="PS50076">
    <property type="entry name" value="DNAJ_2"/>
    <property type="match status" value="1"/>
</dbReference>
<keyword evidence="2" id="KW-1133">Transmembrane helix</keyword>
<sequence>MKDHYKILGITPGSTQDEVKKAYRVLALRHHPDRNNGSRQSEEIFKEIAESYIILGDLSSRKVYDDWRHEQSKPAAERPESGNAMAVSFLMVFRNIRERVFNTGGTIDGTTLFEIINEVLSTENLNYLVSIDDITTNGLIIDELVIASKFLDDSSKIILYRKLIRLAHGDSGLREKVSVLSNIRYNPVKTPAGNDYSEDYAYLFVVFLIVLILFGVIMG</sequence>
<dbReference type="PANTHER" id="PTHR44360:SF1">
    <property type="entry name" value="DNAJ HOMOLOG SUBFAMILY B MEMBER 9"/>
    <property type="match status" value="1"/>
</dbReference>
<dbReference type="SUPFAM" id="SSF46565">
    <property type="entry name" value="Chaperone J-domain"/>
    <property type="match status" value="1"/>
</dbReference>
<comment type="caution">
    <text evidence="4">The sequence shown here is derived from an EMBL/GenBank/DDBJ whole genome shotgun (WGS) entry which is preliminary data.</text>
</comment>
<proteinExistence type="predicted"/>
<organism evidence="4 5">
    <name type="scientific">Flavobacterium arundinis</name>
    <dbReference type="NCBI Taxonomy" id="3139143"/>
    <lineage>
        <taxon>Bacteria</taxon>
        <taxon>Pseudomonadati</taxon>
        <taxon>Bacteroidota</taxon>
        <taxon>Flavobacteriia</taxon>
        <taxon>Flavobacteriales</taxon>
        <taxon>Flavobacteriaceae</taxon>
        <taxon>Flavobacterium</taxon>
    </lineage>
</organism>
<dbReference type="Proteomes" id="UP001464555">
    <property type="component" value="Unassembled WGS sequence"/>
</dbReference>
<feature type="transmembrane region" description="Helical" evidence="2">
    <location>
        <begin position="200"/>
        <end position="218"/>
    </location>
</feature>
<evidence type="ECO:0000259" key="3">
    <source>
        <dbReference type="PROSITE" id="PS50076"/>
    </source>
</evidence>
<gene>
    <name evidence="4" type="ORF">AAEO56_16030</name>
</gene>
<dbReference type="InterPro" id="IPR051948">
    <property type="entry name" value="Hsp70_co-chaperone_J-domain"/>
</dbReference>
<reference evidence="4 5" key="1">
    <citation type="submission" date="2024-04" db="EMBL/GenBank/DDBJ databases">
        <title>Flavobacterium sp. DGU11 16S ribosomal RNA gene Genome sequencing and assembly.</title>
        <authorList>
            <person name="Park S."/>
        </authorList>
    </citation>
    <scope>NUCLEOTIDE SEQUENCE [LARGE SCALE GENOMIC DNA]</scope>
    <source>
        <strain evidence="4 5">DGU11</strain>
    </source>
</reference>
<accession>A0ABU9I1W3</accession>
<name>A0ABU9I1W3_9FLAO</name>
<evidence type="ECO:0000313" key="4">
    <source>
        <dbReference type="EMBL" id="MEL1245782.1"/>
    </source>
</evidence>
<evidence type="ECO:0000256" key="2">
    <source>
        <dbReference type="SAM" id="Phobius"/>
    </source>
</evidence>
<keyword evidence="2" id="KW-0812">Transmembrane</keyword>
<dbReference type="CDD" id="cd06257">
    <property type="entry name" value="DnaJ"/>
    <property type="match status" value="1"/>
</dbReference>
<keyword evidence="1" id="KW-0143">Chaperone</keyword>
<feature type="domain" description="J" evidence="3">
    <location>
        <begin position="3"/>
        <end position="68"/>
    </location>
</feature>